<dbReference type="RefSeq" id="WP_169591850.1">
    <property type="nucleotide sequence ID" value="NZ_VCQU01000009.1"/>
</dbReference>
<dbReference type="InterPro" id="IPR000792">
    <property type="entry name" value="Tscrpt_reg_LuxR_C"/>
</dbReference>
<keyword evidence="1" id="KW-0805">Transcription regulation</keyword>
<proteinExistence type="predicted"/>
<dbReference type="SMART" id="SM00421">
    <property type="entry name" value="HTH_LUXR"/>
    <property type="match status" value="1"/>
</dbReference>
<dbReference type="GO" id="GO:0003677">
    <property type="term" value="F:DNA binding"/>
    <property type="evidence" value="ECO:0007669"/>
    <property type="project" value="UniProtKB-KW"/>
</dbReference>
<evidence type="ECO:0000256" key="3">
    <source>
        <dbReference type="ARBA" id="ARBA00023163"/>
    </source>
</evidence>
<dbReference type="PROSITE" id="PS50043">
    <property type="entry name" value="HTH_LUXR_2"/>
    <property type="match status" value="1"/>
</dbReference>
<accession>A0A848KGK5</accession>
<dbReference type="Gene3D" id="1.25.40.10">
    <property type="entry name" value="Tetratricopeptide repeat domain"/>
    <property type="match status" value="1"/>
</dbReference>
<keyword evidence="2" id="KW-0238">DNA-binding</keyword>
<organism evidence="5 6">
    <name type="scientific">Antrihabitans stalactiti</name>
    <dbReference type="NCBI Taxonomy" id="2584121"/>
    <lineage>
        <taxon>Bacteria</taxon>
        <taxon>Bacillati</taxon>
        <taxon>Actinomycetota</taxon>
        <taxon>Actinomycetes</taxon>
        <taxon>Mycobacteriales</taxon>
        <taxon>Nocardiaceae</taxon>
        <taxon>Antrihabitans</taxon>
    </lineage>
</organism>
<evidence type="ECO:0000256" key="1">
    <source>
        <dbReference type="ARBA" id="ARBA00023015"/>
    </source>
</evidence>
<gene>
    <name evidence="5" type="ORF">FGL95_24175</name>
</gene>
<evidence type="ECO:0000256" key="2">
    <source>
        <dbReference type="ARBA" id="ARBA00023125"/>
    </source>
</evidence>
<dbReference type="GO" id="GO:0006355">
    <property type="term" value="P:regulation of DNA-templated transcription"/>
    <property type="evidence" value="ECO:0007669"/>
    <property type="project" value="InterPro"/>
</dbReference>
<sequence>MLSQWPTVLREGHLDTVTAAMRAADGPRGVVVIGDAGVGKTTLARSAVKSARGIRRWVAGTETAKGIPLGAFAHLVELSDRNEPHAVLRAIRDNLLLGGSKVVIGVDDAHLLDHLSASVVHQLATERAANFVVTVRLGRDIPEPISALWREGLLVRVDLAPFTRTEVIELVETVLDGPLESVSADRLFQVSQGSPLFLRHLVEGAIEAGNLRCVAGIWQLRGATVINQQLSTLVESRLKDLDEAPLAVVELLAFGGTLDSGMLHALRDPAAVEVVLEAGLAKVIGDAPHRAVVLTHPIYGEVIRNQTGTLKARRIRGELVGAMSATRPAHVSDRIRLAALALDSDRDPDVASLVDSGGDAITLGDLELGERLARRALQLGGGFRAALVLAQALSWHGKAAEAEAVLAGVDPDTLDELDLVIWATTRAANLFWMCRDDAAASALLAGIRERVTFPGALDFVEMWNATFTDRLDDAERAAQAVLASVTRSPVTHGWAAFTAASVHIQCGRIEDVAELIARGLRDASQSKSGLLRFNLGLIEIPALLVRGEFEAAELAALRYVGYAIGQQPARAKAGVLLGQVHLERGRLEAARREFVQAIAALEGVGYAWEFLAAAFLCQTSAALGQVDEAADALARAEVLAGDHIAMFAAELEMSRAWLAAAQGRTAAAIAHARHGADAAAQSGRYTVEADGLFVALRFGDRTVAPRLAELAKMLDVAPARMQADHAAALAADDGSGLAVAAAQWERVGALVVAAEAAAQSAVAYGRSKNRRGQQASSTIALRLAAECDGAKTPALIAETHPLPLTAREREISALVALGMSNKDIADQLAVSVRTVEGHVYRACMKLDAADRDGLARAIKRALG</sequence>
<dbReference type="AlphaFoldDB" id="A0A848KGK5"/>
<dbReference type="Pfam" id="PF00196">
    <property type="entry name" value="GerE"/>
    <property type="match status" value="1"/>
</dbReference>
<dbReference type="PRINTS" id="PR00038">
    <property type="entry name" value="HTHLUXR"/>
</dbReference>
<dbReference type="Proteomes" id="UP000535543">
    <property type="component" value="Unassembled WGS sequence"/>
</dbReference>
<dbReference type="InterPro" id="IPR036388">
    <property type="entry name" value="WH-like_DNA-bd_sf"/>
</dbReference>
<feature type="domain" description="HTH luxR-type" evidence="4">
    <location>
        <begin position="797"/>
        <end position="862"/>
    </location>
</feature>
<dbReference type="PROSITE" id="PS00622">
    <property type="entry name" value="HTH_LUXR_1"/>
    <property type="match status" value="1"/>
</dbReference>
<dbReference type="Gene3D" id="3.40.50.300">
    <property type="entry name" value="P-loop containing nucleotide triphosphate hydrolases"/>
    <property type="match status" value="1"/>
</dbReference>
<keyword evidence="3" id="KW-0804">Transcription</keyword>
<dbReference type="PANTHER" id="PTHR44688">
    <property type="entry name" value="DNA-BINDING TRANSCRIPTIONAL ACTIVATOR DEVR_DOSR"/>
    <property type="match status" value="1"/>
</dbReference>
<keyword evidence="6" id="KW-1185">Reference proteome</keyword>
<reference evidence="5 6" key="2">
    <citation type="submission" date="2020-06" db="EMBL/GenBank/DDBJ databases">
        <title>Antribacter stalactiti gen. nov., sp. nov., a new member of the family Nacardiaceae isolated from a cave.</title>
        <authorList>
            <person name="Kim I.S."/>
        </authorList>
    </citation>
    <scope>NUCLEOTIDE SEQUENCE [LARGE SCALE GENOMIC DNA]</scope>
    <source>
        <strain evidence="5 6">YC2-7</strain>
    </source>
</reference>
<dbReference type="SUPFAM" id="SSF52540">
    <property type="entry name" value="P-loop containing nucleoside triphosphate hydrolases"/>
    <property type="match status" value="1"/>
</dbReference>
<dbReference type="InterPro" id="IPR011990">
    <property type="entry name" value="TPR-like_helical_dom_sf"/>
</dbReference>
<evidence type="ECO:0000313" key="6">
    <source>
        <dbReference type="Proteomes" id="UP000535543"/>
    </source>
</evidence>
<dbReference type="SUPFAM" id="SSF48452">
    <property type="entry name" value="TPR-like"/>
    <property type="match status" value="1"/>
</dbReference>
<name>A0A848KGK5_9NOCA</name>
<dbReference type="InterPro" id="IPR016032">
    <property type="entry name" value="Sig_transdc_resp-reg_C-effctor"/>
</dbReference>
<comment type="caution">
    <text evidence="5">The sequence shown here is derived from an EMBL/GenBank/DDBJ whole genome shotgun (WGS) entry which is preliminary data.</text>
</comment>
<dbReference type="EMBL" id="VCQU01000009">
    <property type="protein sequence ID" value="NMN98143.1"/>
    <property type="molecule type" value="Genomic_DNA"/>
</dbReference>
<protein>
    <submittedName>
        <fullName evidence="5">Helix-turn-helix transcriptional regulator</fullName>
    </submittedName>
</protein>
<dbReference type="CDD" id="cd06170">
    <property type="entry name" value="LuxR_C_like"/>
    <property type="match status" value="1"/>
</dbReference>
<evidence type="ECO:0000313" key="5">
    <source>
        <dbReference type="EMBL" id="NMN98143.1"/>
    </source>
</evidence>
<dbReference type="Gene3D" id="1.10.10.10">
    <property type="entry name" value="Winged helix-like DNA-binding domain superfamily/Winged helix DNA-binding domain"/>
    <property type="match status" value="1"/>
</dbReference>
<evidence type="ECO:0000259" key="4">
    <source>
        <dbReference type="PROSITE" id="PS50043"/>
    </source>
</evidence>
<reference evidence="5 6" key="1">
    <citation type="submission" date="2019-05" db="EMBL/GenBank/DDBJ databases">
        <authorList>
            <person name="Lee S.D."/>
        </authorList>
    </citation>
    <scope>NUCLEOTIDE SEQUENCE [LARGE SCALE GENOMIC DNA]</scope>
    <source>
        <strain evidence="5 6">YC2-7</strain>
    </source>
</reference>
<dbReference type="InterPro" id="IPR027417">
    <property type="entry name" value="P-loop_NTPase"/>
</dbReference>
<dbReference type="SUPFAM" id="SSF46894">
    <property type="entry name" value="C-terminal effector domain of the bipartite response regulators"/>
    <property type="match status" value="1"/>
</dbReference>
<dbReference type="PANTHER" id="PTHR44688:SF16">
    <property type="entry name" value="DNA-BINDING TRANSCRIPTIONAL ACTIVATOR DEVR_DOSR"/>
    <property type="match status" value="1"/>
</dbReference>